<comment type="caution">
    <text evidence="2">The sequence shown here is derived from an EMBL/GenBank/DDBJ whole genome shotgun (WGS) entry which is preliminary data.</text>
</comment>
<protein>
    <submittedName>
        <fullName evidence="2">Cilia- and flagella-associated protein 99-like</fullName>
    </submittedName>
</protein>
<keyword evidence="3" id="KW-1185">Reference proteome</keyword>
<evidence type="ECO:0000313" key="2">
    <source>
        <dbReference type="EMBL" id="GFR83421.1"/>
    </source>
</evidence>
<dbReference type="PANTHER" id="PTHR34649">
    <property type="entry name" value="CILIA- AND FLAGELLA-ASSOCIATED PROTEIN 99"/>
    <property type="match status" value="1"/>
</dbReference>
<gene>
    <name evidence="2" type="ORF">ElyMa_005974700</name>
</gene>
<keyword evidence="2" id="KW-0969">Cilium</keyword>
<evidence type="ECO:0000313" key="3">
    <source>
        <dbReference type="Proteomes" id="UP000762676"/>
    </source>
</evidence>
<organism evidence="2 3">
    <name type="scientific">Elysia marginata</name>
    <dbReference type="NCBI Taxonomy" id="1093978"/>
    <lineage>
        <taxon>Eukaryota</taxon>
        <taxon>Metazoa</taxon>
        <taxon>Spiralia</taxon>
        <taxon>Lophotrochozoa</taxon>
        <taxon>Mollusca</taxon>
        <taxon>Gastropoda</taxon>
        <taxon>Heterobranchia</taxon>
        <taxon>Euthyneura</taxon>
        <taxon>Panpulmonata</taxon>
        <taxon>Sacoglossa</taxon>
        <taxon>Placobranchoidea</taxon>
        <taxon>Plakobranchidae</taxon>
        <taxon>Elysia</taxon>
    </lineage>
</organism>
<feature type="compositionally biased region" description="Basic and acidic residues" evidence="1">
    <location>
        <begin position="89"/>
        <end position="102"/>
    </location>
</feature>
<dbReference type="EMBL" id="BMAT01012003">
    <property type="protein sequence ID" value="GFR83421.1"/>
    <property type="molecule type" value="Genomic_DNA"/>
</dbReference>
<dbReference type="InterPro" id="IPR039341">
    <property type="entry name" value="CFAP99"/>
</dbReference>
<feature type="non-terminal residue" evidence="2">
    <location>
        <position position="102"/>
    </location>
</feature>
<sequence>MSDSPLNSCKWGMTNRWLPELTDLVKLLKDKIDNKIKPKKSTLPVTETKPFDLTKPRPRSIPIPDKIPKLQKSKPPPKTLYRAPTEQETLSKHREENRRQAE</sequence>
<evidence type="ECO:0000256" key="1">
    <source>
        <dbReference type="SAM" id="MobiDB-lite"/>
    </source>
</evidence>
<dbReference type="AlphaFoldDB" id="A0AAV4GFJ5"/>
<dbReference type="PANTHER" id="PTHR34649:SF1">
    <property type="entry name" value="CILIA- AND FLAGELLA-ASSOCIATED PROTEIN 99"/>
    <property type="match status" value="1"/>
</dbReference>
<feature type="region of interest" description="Disordered" evidence="1">
    <location>
        <begin position="36"/>
        <end position="102"/>
    </location>
</feature>
<keyword evidence="2" id="KW-0282">Flagellum</keyword>
<dbReference type="Proteomes" id="UP000762676">
    <property type="component" value="Unassembled WGS sequence"/>
</dbReference>
<keyword evidence="2" id="KW-0966">Cell projection</keyword>
<proteinExistence type="predicted"/>
<name>A0AAV4GFJ5_9GAST</name>
<accession>A0AAV4GFJ5</accession>
<reference evidence="2 3" key="1">
    <citation type="journal article" date="2021" name="Elife">
        <title>Chloroplast acquisition without the gene transfer in kleptoplastic sea slugs, Plakobranchus ocellatus.</title>
        <authorList>
            <person name="Maeda T."/>
            <person name="Takahashi S."/>
            <person name="Yoshida T."/>
            <person name="Shimamura S."/>
            <person name="Takaki Y."/>
            <person name="Nagai Y."/>
            <person name="Toyoda A."/>
            <person name="Suzuki Y."/>
            <person name="Arimoto A."/>
            <person name="Ishii H."/>
            <person name="Satoh N."/>
            <person name="Nishiyama T."/>
            <person name="Hasebe M."/>
            <person name="Maruyama T."/>
            <person name="Minagawa J."/>
            <person name="Obokata J."/>
            <person name="Shigenobu S."/>
        </authorList>
    </citation>
    <scope>NUCLEOTIDE SEQUENCE [LARGE SCALE GENOMIC DNA]</scope>
</reference>